<dbReference type="InterPro" id="IPR013651">
    <property type="entry name" value="ATP-grasp_RimK-type"/>
</dbReference>
<dbReference type="EMBL" id="LQMT02000014">
    <property type="protein sequence ID" value="ONF70344.1"/>
    <property type="molecule type" value="Genomic_DNA"/>
</dbReference>
<organism evidence="3 4">
    <name type="scientific">Amycolatopsis keratiniphila subsp. keratiniphila</name>
    <dbReference type="NCBI Taxonomy" id="227715"/>
    <lineage>
        <taxon>Bacteria</taxon>
        <taxon>Bacillati</taxon>
        <taxon>Actinomycetota</taxon>
        <taxon>Actinomycetes</taxon>
        <taxon>Pseudonocardiales</taxon>
        <taxon>Pseudonocardiaceae</taxon>
        <taxon>Amycolatopsis</taxon>
        <taxon>Amycolatopsis japonica group</taxon>
    </lineage>
</organism>
<evidence type="ECO:0000313" key="3">
    <source>
        <dbReference type="EMBL" id="ONF70344.1"/>
    </source>
</evidence>
<dbReference type="GO" id="GO:0005737">
    <property type="term" value="C:cytoplasm"/>
    <property type="evidence" value="ECO:0007669"/>
    <property type="project" value="TreeGrafter"/>
</dbReference>
<dbReference type="Gene3D" id="3.30.1490.20">
    <property type="entry name" value="ATP-grasp fold, A domain"/>
    <property type="match status" value="1"/>
</dbReference>
<evidence type="ECO:0000313" key="4">
    <source>
        <dbReference type="Proteomes" id="UP000076660"/>
    </source>
</evidence>
<gene>
    <name evidence="3" type="ORF">AVR91_0216055</name>
</gene>
<dbReference type="GO" id="GO:0018169">
    <property type="term" value="F:ribosomal S6-glutamic acid ligase activity"/>
    <property type="evidence" value="ECO:0007669"/>
    <property type="project" value="TreeGrafter"/>
</dbReference>
<dbReference type="AlphaFoldDB" id="A0A1W2LVI4"/>
<protein>
    <recommendedName>
        <fullName evidence="2">ATP-grasp domain-containing protein</fullName>
    </recommendedName>
</protein>
<dbReference type="PANTHER" id="PTHR21621">
    <property type="entry name" value="RIBOSOMAL PROTEIN S6 MODIFICATION PROTEIN"/>
    <property type="match status" value="1"/>
</dbReference>
<dbReference type="PANTHER" id="PTHR21621:SF0">
    <property type="entry name" value="BETA-CITRYLGLUTAMATE SYNTHASE B-RELATED"/>
    <property type="match status" value="1"/>
</dbReference>
<dbReference type="GO" id="GO:0005524">
    <property type="term" value="F:ATP binding"/>
    <property type="evidence" value="ECO:0007669"/>
    <property type="project" value="UniProtKB-UniRule"/>
</dbReference>
<evidence type="ECO:0000256" key="1">
    <source>
        <dbReference type="PROSITE-ProRule" id="PRU00409"/>
    </source>
</evidence>
<dbReference type="GO" id="GO:0046872">
    <property type="term" value="F:metal ion binding"/>
    <property type="evidence" value="ECO:0007669"/>
    <property type="project" value="InterPro"/>
</dbReference>
<dbReference type="InterPro" id="IPR011761">
    <property type="entry name" value="ATP-grasp"/>
</dbReference>
<name>A0A1W2LVI4_9PSEU</name>
<keyword evidence="1" id="KW-0067">ATP-binding</keyword>
<dbReference type="PROSITE" id="PS50975">
    <property type="entry name" value="ATP_GRASP"/>
    <property type="match status" value="1"/>
</dbReference>
<proteinExistence type="predicted"/>
<feature type="domain" description="ATP-grasp" evidence="2">
    <location>
        <begin position="73"/>
        <end position="266"/>
    </location>
</feature>
<keyword evidence="1" id="KW-0547">Nucleotide-binding</keyword>
<comment type="caution">
    <text evidence="3">The sequence shown here is derived from an EMBL/GenBank/DDBJ whole genome shotgun (WGS) entry which is preliminary data.</text>
</comment>
<reference evidence="3 4" key="1">
    <citation type="submission" date="2016-12" db="EMBL/GenBank/DDBJ databases">
        <title>Amycolatopsis keratiniphila subsp. keratiniphila genome sequencing and assembly.</title>
        <authorList>
            <person name="Mayilraj S."/>
            <person name="Kaur N."/>
        </authorList>
    </citation>
    <scope>NUCLEOTIDE SEQUENCE [LARGE SCALE GENOMIC DNA]</scope>
    <source>
        <strain evidence="3 4">DSM 44409</strain>
    </source>
</reference>
<dbReference type="Pfam" id="PF08443">
    <property type="entry name" value="RimK"/>
    <property type="match status" value="1"/>
</dbReference>
<dbReference type="Gene3D" id="3.30.470.20">
    <property type="entry name" value="ATP-grasp fold, B domain"/>
    <property type="match status" value="1"/>
</dbReference>
<dbReference type="SUPFAM" id="SSF56059">
    <property type="entry name" value="Glutathione synthetase ATP-binding domain-like"/>
    <property type="match status" value="1"/>
</dbReference>
<dbReference type="GO" id="GO:0009432">
    <property type="term" value="P:SOS response"/>
    <property type="evidence" value="ECO:0007669"/>
    <property type="project" value="TreeGrafter"/>
</dbReference>
<evidence type="ECO:0000259" key="2">
    <source>
        <dbReference type="PROSITE" id="PS50975"/>
    </source>
</evidence>
<dbReference type="InterPro" id="IPR013815">
    <property type="entry name" value="ATP_grasp_subdomain_1"/>
</dbReference>
<dbReference type="Proteomes" id="UP000076660">
    <property type="component" value="Unassembled WGS sequence"/>
</dbReference>
<sequence length="266" mass="29580">MHADSPRSGLADRHFVRHLENAVAEAGGTLAWHADHWLAEIRRDTDRALVLGYAFPVNNVVAAKIADDKAASSTIMRAAGVSCLPQYLWRPAWRGNRPVDWLVELPIVLKPNAESGGRDVHRVRTEGELEDLVSTLSQRYRALAWSPLLDVENEFRAVLLDGELLLAYRKVRPPGSREWRHNLHFGAVPEVCTDPLTSERLAALGRSAMDALSLRFATVDIVTVEGGFLVLEVNSGVSLERFSRYGEENYRLAGKVYGEAVRACFP</sequence>
<accession>A0A1W2LVI4</accession>